<keyword evidence="1" id="KW-0812">Transmembrane</keyword>
<comment type="caution">
    <text evidence="2">The sequence shown here is derived from an EMBL/GenBank/DDBJ whole genome shotgun (WGS) entry which is preliminary data.</text>
</comment>
<dbReference type="EMBL" id="CAMKVN010002575">
    <property type="protein sequence ID" value="CAI2181688.1"/>
    <property type="molecule type" value="Genomic_DNA"/>
</dbReference>
<keyword evidence="1" id="KW-1133">Transmembrane helix</keyword>
<feature type="transmembrane region" description="Helical" evidence="1">
    <location>
        <begin position="42"/>
        <end position="63"/>
    </location>
</feature>
<reference evidence="2" key="1">
    <citation type="submission" date="2022-08" db="EMBL/GenBank/DDBJ databases">
        <authorList>
            <person name="Kallberg Y."/>
            <person name="Tangrot J."/>
            <person name="Rosling A."/>
        </authorList>
    </citation>
    <scope>NUCLEOTIDE SEQUENCE</scope>
    <source>
        <strain evidence="2">Wild A</strain>
    </source>
</reference>
<dbReference type="AlphaFoldDB" id="A0A9W4SV13"/>
<sequence length="104" mass="11872">MDSMLTHTYETPFNCQENYFGNPKSYFKDNINFTCKELSLDFATAVEYLGLLYIVFSTVNVFIEKNLETIKGSVTSSLAPAKVWDDKQISLLLEYLSANITSYN</sequence>
<evidence type="ECO:0000256" key="1">
    <source>
        <dbReference type="SAM" id="Phobius"/>
    </source>
</evidence>
<keyword evidence="3" id="KW-1185">Reference proteome</keyword>
<dbReference type="Proteomes" id="UP001153678">
    <property type="component" value="Unassembled WGS sequence"/>
</dbReference>
<protein>
    <submittedName>
        <fullName evidence="2">12908_t:CDS:1</fullName>
    </submittedName>
</protein>
<keyword evidence="1" id="KW-0472">Membrane</keyword>
<proteinExistence type="predicted"/>
<evidence type="ECO:0000313" key="3">
    <source>
        <dbReference type="Proteomes" id="UP001153678"/>
    </source>
</evidence>
<evidence type="ECO:0000313" key="2">
    <source>
        <dbReference type="EMBL" id="CAI2181688.1"/>
    </source>
</evidence>
<gene>
    <name evidence="2" type="ORF">FWILDA_LOCUS10211</name>
</gene>
<accession>A0A9W4SV13</accession>
<name>A0A9W4SV13_9GLOM</name>
<organism evidence="2 3">
    <name type="scientific">Funneliformis geosporum</name>
    <dbReference type="NCBI Taxonomy" id="1117311"/>
    <lineage>
        <taxon>Eukaryota</taxon>
        <taxon>Fungi</taxon>
        <taxon>Fungi incertae sedis</taxon>
        <taxon>Mucoromycota</taxon>
        <taxon>Glomeromycotina</taxon>
        <taxon>Glomeromycetes</taxon>
        <taxon>Glomerales</taxon>
        <taxon>Glomeraceae</taxon>
        <taxon>Funneliformis</taxon>
    </lineage>
</organism>